<dbReference type="Proteomes" id="UP000232722">
    <property type="component" value="Unassembled WGS sequence"/>
</dbReference>
<evidence type="ECO:0000313" key="1">
    <source>
        <dbReference type="EMBL" id="PKC03900.1"/>
    </source>
</evidence>
<proteinExistence type="predicted"/>
<organism evidence="1 2">
    <name type="scientific">Rhizophagus irregularis</name>
    <dbReference type="NCBI Taxonomy" id="588596"/>
    <lineage>
        <taxon>Eukaryota</taxon>
        <taxon>Fungi</taxon>
        <taxon>Fungi incertae sedis</taxon>
        <taxon>Mucoromycota</taxon>
        <taxon>Glomeromycotina</taxon>
        <taxon>Glomeromycetes</taxon>
        <taxon>Glomerales</taxon>
        <taxon>Glomeraceae</taxon>
        <taxon>Rhizophagus</taxon>
    </lineage>
</organism>
<gene>
    <name evidence="1" type="ORF">RhiirA5_423042</name>
</gene>
<sequence length="156" mass="18313">MKLAEFQRVYNSTNDLEIQNNLLELEYQQKSRVKKARLLQEYQEVVLYDSPSYPPFLIQYPNLIEHIHKCIKFGVKDVIHASGQLAYNSIERQVDNSEFAIKNFRYTGKALCTFWQHDPIFEKPVTVQYTDQNSSPFNDIIFSESEKEGTNELVIL</sequence>
<comment type="caution">
    <text evidence="1">The sequence shown here is derived from an EMBL/GenBank/DDBJ whole genome shotgun (WGS) entry which is preliminary data.</text>
</comment>
<reference evidence="1 2" key="2">
    <citation type="submission" date="2017-09" db="EMBL/GenBank/DDBJ databases">
        <title>Extensive intraspecific genome diversity in a model arbuscular mycorrhizal fungus.</title>
        <authorList>
            <person name="Chen E.C."/>
            <person name="Morin E."/>
            <person name="Beaudet D."/>
            <person name="Noel J."/>
            <person name="Ndikumana S."/>
            <person name="Charron P."/>
            <person name="St-Onge C."/>
            <person name="Giorgi J."/>
            <person name="Grigoriev I.V."/>
            <person name="Roux C."/>
            <person name="Martin F.M."/>
            <person name="Corradi N."/>
        </authorList>
    </citation>
    <scope>NUCLEOTIDE SEQUENCE [LARGE SCALE GENOMIC DNA]</scope>
    <source>
        <strain evidence="1 2">A5</strain>
    </source>
</reference>
<dbReference type="EMBL" id="LLXJ01001099">
    <property type="protein sequence ID" value="PKC03900.1"/>
    <property type="molecule type" value="Genomic_DNA"/>
</dbReference>
<accession>A0A2N0PAQ4</accession>
<name>A0A2N0PAQ4_9GLOM</name>
<dbReference type="AlphaFoldDB" id="A0A2N0PAQ4"/>
<reference evidence="1 2" key="1">
    <citation type="submission" date="2016-04" db="EMBL/GenBank/DDBJ databases">
        <title>Genome analyses suggest a sexual origin of heterokaryosis in a supposedly ancient asexual fungus.</title>
        <authorList>
            <person name="Ropars J."/>
            <person name="Sedzielewska K."/>
            <person name="Noel J."/>
            <person name="Charron P."/>
            <person name="Farinelli L."/>
            <person name="Marton T."/>
            <person name="Kruger M."/>
            <person name="Pelin A."/>
            <person name="Brachmann A."/>
            <person name="Corradi N."/>
        </authorList>
    </citation>
    <scope>NUCLEOTIDE SEQUENCE [LARGE SCALE GENOMIC DNA]</scope>
    <source>
        <strain evidence="1 2">A5</strain>
    </source>
</reference>
<evidence type="ECO:0000313" key="2">
    <source>
        <dbReference type="Proteomes" id="UP000232722"/>
    </source>
</evidence>
<protein>
    <submittedName>
        <fullName evidence="1">Uncharacterized protein</fullName>
    </submittedName>
</protein>